<dbReference type="OrthoDB" id="176403at2"/>
<dbReference type="EMBL" id="WHYR01000026">
    <property type="protein sequence ID" value="MQL52647.1"/>
    <property type="molecule type" value="Genomic_DNA"/>
</dbReference>
<protein>
    <recommendedName>
        <fullName evidence="1">Streptomycin biosynthesis protein StrF domain-containing protein</fullName>
    </recommendedName>
</protein>
<evidence type="ECO:0000313" key="3">
    <source>
        <dbReference type="Proteomes" id="UP000441717"/>
    </source>
</evidence>
<dbReference type="Pfam" id="PF13712">
    <property type="entry name" value="Glyco_tranf_2_5"/>
    <property type="match status" value="1"/>
</dbReference>
<dbReference type="InterPro" id="IPR059123">
    <property type="entry name" value="StrF_dom"/>
</dbReference>
<evidence type="ECO:0000313" key="2">
    <source>
        <dbReference type="EMBL" id="MQL52647.1"/>
    </source>
</evidence>
<dbReference type="RefSeq" id="WP_152946978.1">
    <property type="nucleotide sequence ID" value="NZ_WHYR01000026.1"/>
</dbReference>
<gene>
    <name evidence="2" type="ORF">GFC01_10310</name>
</gene>
<dbReference type="SUPFAM" id="SSF53448">
    <property type="entry name" value="Nucleotide-diphospho-sugar transferases"/>
    <property type="match status" value="1"/>
</dbReference>
<proteinExistence type="predicted"/>
<dbReference type="Proteomes" id="UP000441717">
    <property type="component" value="Unassembled WGS sequence"/>
</dbReference>
<accession>A0A6N7IT58</accession>
<organism evidence="2 3">
    <name type="scientific">Desulfofundulus thermobenzoicus</name>
    <dbReference type="NCBI Taxonomy" id="29376"/>
    <lineage>
        <taxon>Bacteria</taxon>
        <taxon>Bacillati</taxon>
        <taxon>Bacillota</taxon>
        <taxon>Clostridia</taxon>
        <taxon>Eubacteriales</taxon>
        <taxon>Peptococcaceae</taxon>
        <taxon>Desulfofundulus</taxon>
    </lineage>
</organism>
<feature type="domain" description="Streptomycin biosynthesis protein StrF" evidence="1">
    <location>
        <begin position="5"/>
        <end position="210"/>
    </location>
</feature>
<dbReference type="Gene3D" id="3.90.550.10">
    <property type="entry name" value="Spore Coat Polysaccharide Biosynthesis Protein SpsA, Chain A"/>
    <property type="match status" value="1"/>
</dbReference>
<dbReference type="InterPro" id="IPR029044">
    <property type="entry name" value="Nucleotide-diphossugar_trans"/>
</dbReference>
<reference evidence="2 3" key="1">
    <citation type="submission" date="2019-10" db="EMBL/GenBank/DDBJ databases">
        <title>Comparative genomics of sulfur disproportionating microorganisms.</title>
        <authorList>
            <person name="Ward L.M."/>
            <person name="Bertran E."/>
            <person name="Johnston D."/>
        </authorList>
    </citation>
    <scope>NUCLEOTIDE SEQUENCE [LARGE SCALE GENOMIC DNA]</scope>
    <source>
        <strain evidence="2 3">DSM 14055</strain>
    </source>
</reference>
<evidence type="ECO:0000259" key="1">
    <source>
        <dbReference type="Pfam" id="PF13712"/>
    </source>
</evidence>
<sequence length="215" mass="25080">MEHFAFIICSQDGSRYARCLQYLQALERSNIQAEIWRVSSSRSIAAAYNRVMERSNARYKVYLHDDVFILNRRFCQDVLAVFQADPRIGLLGMCGCKKVPANGVWWEGVGYGRVYHGEPPRALLFHQPEGPYEEVAAVDGLLMVTRYDIPWREDIIDGFHFYDLSHCLEFARRGYRVAVPRQEEPWCYHGSGGKCDREYHRLRQVFLREYAAELS</sequence>
<comment type="caution">
    <text evidence="2">The sequence shown here is derived from an EMBL/GenBank/DDBJ whole genome shotgun (WGS) entry which is preliminary data.</text>
</comment>
<keyword evidence="3" id="KW-1185">Reference proteome</keyword>
<name>A0A6N7IT58_9FIRM</name>
<dbReference type="AlphaFoldDB" id="A0A6N7IT58"/>